<dbReference type="Gene3D" id="2.130.10.10">
    <property type="entry name" value="YVTN repeat-like/Quinoprotein amine dehydrogenase"/>
    <property type="match status" value="2"/>
</dbReference>
<reference evidence="2" key="2">
    <citation type="submission" date="2023-05" db="EMBL/GenBank/DDBJ databases">
        <authorList>
            <consortium name="Lawrence Berkeley National Laboratory"/>
            <person name="Steindorff A."/>
            <person name="Hensen N."/>
            <person name="Bonometti L."/>
            <person name="Westerberg I."/>
            <person name="Brannstrom I.O."/>
            <person name="Guillou S."/>
            <person name="Cros-Aarteil S."/>
            <person name="Calhoun S."/>
            <person name="Haridas S."/>
            <person name="Kuo A."/>
            <person name="Mondo S."/>
            <person name="Pangilinan J."/>
            <person name="Riley R."/>
            <person name="Labutti K."/>
            <person name="Andreopoulos B."/>
            <person name="Lipzen A."/>
            <person name="Chen C."/>
            <person name="Yanf M."/>
            <person name="Daum C."/>
            <person name="Ng V."/>
            <person name="Clum A."/>
            <person name="Ohm R."/>
            <person name="Martin F."/>
            <person name="Silar P."/>
            <person name="Natvig D."/>
            <person name="Lalanne C."/>
            <person name="Gautier V."/>
            <person name="Ament-Velasquez S.L."/>
            <person name="Kruys A."/>
            <person name="Hutchinson M.I."/>
            <person name="Powell A.J."/>
            <person name="Barry K."/>
            <person name="Miller A.N."/>
            <person name="Grigoriev I.V."/>
            <person name="Debuchy R."/>
            <person name="Gladieux P."/>
            <person name="Thoren M.H."/>
            <person name="Johannesson H."/>
        </authorList>
    </citation>
    <scope>NUCLEOTIDE SEQUENCE</scope>
    <source>
        <strain evidence="2">CBS 359.72</strain>
    </source>
</reference>
<dbReference type="AlphaFoldDB" id="A0AAN7CKH3"/>
<dbReference type="Proteomes" id="UP001303647">
    <property type="component" value="Unassembled WGS sequence"/>
</dbReference>
<feature type="region of interest" description="Disordered" evidence="1">
    <location>
        <begin position="1"/>
        <end position="58"/>
    </location>
</feature>
<dbReference type="EMBL" id="MU857835">
    <property type="protein sequence ID" value="KAK4243311.1"/>
    <property type="molecule type" value="Genomic_DNA"/>
</dbReference>
<dbReference type="SUPFAM" id="SSF50998">
    <property type="entry name" value="Quinoprotein alcohol dehydrogenase-like"/>
    <property type="match status" value="1"/>
</dbReference>
<comment type="caution">
    <text evidence="2">The sequence shown here is derived from an EMBL/GenBank/DDBJ whole genome shotgun (WGS) entry which is preliminary data.</text>
</comment>
<evidence type="ECO:0000313" key="3">
    <source>
        <dbReference type="Proteomes" id="UP001303647"/>
    </source>
</evidence>
<proteinExistence type="predicted"/>
<dbReference type="PANTHER" id="PTHR19879:SF9">
    <property type="entry name" value="TRANSCRIPTION INITIATION FACTOR TFIID SUBUNIT 5"/>
    <property type="match status" value="1"/>
</dbReference>
<sequence>MAADLPPRFTADFEESLGQNLEVPTPEIPSDQQSTTSSARQRRWDDPPEDEPAGPPENITTMVFIKVGTMRSYLETEVMQLSFTPGDSHLVAMAPRIVNTRTFSPEGAYGLLAWDATTGQRLPGATGTAGSSHGMRLNYGFAVKPVTGDTTTQGPVVACPFLVPNPSPFDSNGSLMGRLEVYDIIRRERQVKQDVPIRAPIAWSPDGALLAGVSMLDSSRVMVLQVPRMRESVIKVAMVSMNHQAEVTQLAFLPMREEGGRAMVSAGKDGYVRVTNVATGRTLKKIEIGARAPASIMRVSGDGRLVITVWGRDVVLWFLDTGRVHNYNLDAVRVNEGWPLAVSPDCRYLACRNEEGFDVMDVQTGKFRGEFALTGPPITAAAFNSRGTRLAIGDYNGLLHLYDVVTG</sequence>
<dbReference type="InterPro" id="IPR001680">
    <property type="entry name" value="WD40_rpt"/>
</dbReference>
<accession>A0AAN7CKH3</accession>
<reference evidence="2" key="1">
    <citation type="journal article" date="2023" name="Mol. Phylogenet. Evol.">
        <title>Genome-scale phylogeny and comparative genomics of the fungal order Sordariales.</title>
        <authorList>
            <person name="Hensen N."/>
            <person name="Bonometti L."/>
            <person name="Westerberg I."/>
            <person name="Brannstrom I.O."/>
            <person name="Guillou S."/>
            <person name="Cros-Aarteil S."/>
            <person name="Calhoun S."/>
            <person name="Haridas S."/>
            <person name="Kuo A."/>
            <person name="Mondo S."/>
            <person name="Pangilinan J."/>
            <person name="Riley R."/>
            <person name="LaButti K."/>
            <person name="Andreopoulos B."/>
            <person name="Lipzen A."/>
            <person name="Chen C."/>
            <person name="Yan M."/>
            <person name="Daum C."/>
            <person name="Ng V."/>
            <person name="Clum A."/>
            <person name="Steindorff A."/>
            <person name="Ohm R.A."/>
            <person name="Martin F."/>
            <person name="Silar P."/>
            <person name="Natvig D.O."/>
            <person name="Lalanne C."/>
            <person name="Gautier V."/>
            <person name="Ament-Velasquez S.L."/>
            <person name="Kruys A."/>
            <person name="Hutchinson M.I."/>
            <person name="Powell A.J."/>
            <person name="Barry K."/>
            <person name="Miller A.N."/>
            <person name="Grigoriev I.V."/>
            <person name="Debuchy R."/>
            <person name="Gladieux P."/>
            <person name="Hiltunen Thoren M."/>
            <person name="Johannesson H."/>
        </authorList>
    </citation>
    <scope>NUCLEOTIDE SEQUENCE</scope>
    <source>
        <strain evidence="2">CBS 359.72</strain>
    </source>
</reference>
<evidence type="ECO:0000313" key="2">
    <source>
        <dbReference type="EMBL" id="KAK4243311.1"/>
    </source>
</evidence>
<dbReference type="InterPro" id="IPR015943">
    <property type="entry name" value="WD40/YVTN_repeat-like_dom_sf"/>
</dbReference>
<gene>
    <name evidence="2" type="ORF">C7999DRAFT_18325</name>
</gene>
<evidence type="ECO:0000256" key="1">
    <source>
        <dbReference type="SAM" id="MobiDB-lite"/>
    </source>
</evidence>
<protein>
    <submittedName>
        <fullName evidence="2">Quinon protein alcohol dehydrogenase-like superfamily</fullName>
    </submittedName>
</protein>
<dbReference type="SMART" id="SM00320">
    <property type="entry name" value="WD40"/>
    <property type="match status" value="2"/>
</dbReference>
<organism evidence="2 3">
    <name type="scientific">Corynascus novoguineensis</name>
    <dbReference type="NCBI Taxonomy" id="1126955"/>
    <lineage>
        <taxon>Eukaryota</taxon>
        <taxon>Fungi</taxon>
        <taxon>Dikarya</taxon>
        <taxon>Ascomycota</taxon>
        <taxon>Pezizomycotina</taxon>
        <taxon>Sordariomycetes</taxon>
        <taxon>Sordariomycetidae</taxon>
        <taxon>Sordariales</taxon>
        <taxon>Chaetomiaceae</taxon>
        <taxon>Corynascus</taxon>
    </lineage>
</organism>
<dbReference type="InterPro" id="IPR011047">
    <property type="entry name" value="Quinoprotein_ADH-like_sf"/>
</dbReference>
<dbReference type="PANTHER" id="PTHR19879">
    <property type="entry name" value="TRANSCRIPTION INITIATION FACTOR TFIID"/>
    <property type="match status" value="1"/>
</dbReference>
<name>A0AAN7CKH3_9PEZI</name>
<keyword evidence="3" id="KW-1185">Reference proteome</keyword>
<feature type="compositionally biased region" description="Polar residues" evidence="1">
    <location>
        <begin position="30"/>
        <end position="39"/>
    </location>
</feature>